<evidence type="ECO:0000313" key="2">
    <source>
        <dbReference type="EMBL" id="SPF46081.1"/>
    </source>
</evidence>
<evidence type="ECO:0000256" key="1">
    <source>
        <dbReference type="SAM" id="MobiDB-lite"/>
    </source>
</evidence>
<name>A0A2U3L2F4_9BACT</name>
<accession>A0A2U3L2F4</accession>
<protein>
    <submittedName>
        <fullName evidence="2">Uncharacterized protein</fullName>
    </submittedName>
</protein>
<dbReference type="AlphaFoldDB" id="A0A2U3L2F4"/>
<feature type="region of interest" description="Disordered" evidence="1">
    <location>
        <begin position="34"/>
        <end position="71"/>
    </location>
</feature>
<organism evidence="2 3">
    <name type="scientific">Candidatus Sulfotelmatobacter kueseliae</name>
    <dbReference type="NCBI Taxonomy" id="2042962"/>
    <lineage>
        <taxon>Bacteria</taxon>
        <taxon>Pseudomonadati</taxon>
        <taxon>Acidobacteriota</taxon>
        <taxon>Terriglobia</taxon>
        <taxon>Terriglobales</taxon>
        <taxon>Candidatus Korobacteraceae</taxon>
        <taxon>Candidatus Sulfotelmatobacter</taxon>
    </lineage>
</organism>
<proteinExistence type="predicted"/>
<evidence type="ECO:0000313" key="3">
    <source>
        <dbReference type="Proteomes" id="UP000238701"/>
    </source>
</evidence>
<sequence length="109" mass="11868">MREVGTLPFPGAALASAEVILSLEGNFSVAGGALKHQGGGYEDRPPRISPDSGSGIGLLHPELRKRKRPPAAIHHHQCNYYRRADSARRNRHFFGFAYHGDSAPGLLVR</sequence>
<dbReference type="EMBL" id="OMOD01000159">
    <property type="protein sequence ID" value="SPF46081.1"/>
    <property type="molecule type" value="Genomic_DNA"/>
</dbReference>
<gene>
    <name evidence="2" type="ORF">SBA1_630030</name>
</gene>
<dbReference type="Proteomes" id="UP000238701">
    <property type="component" value="Unassembled WGS sequence"/>
</dbReference>
<reference evidence="3" key="1">
    <citation type="submission" date="2018-02" db="EMBL/GenBank/DDBJ databases">
        <authorList>
            <person name="Hausmann B."/>
        </authorList>
    </citation>
    <scope>NUCLEOTIDE SEQUENCE [LARGE SCALE GENOMIC DNA]</scope>
    <source>
        <strain evidence="3">Peat soil MAG SbA1</strain>
    </source>
</reference>